<comment type="similarity">
    <text evidence="3">Belongs to the WD repeat CIA1 family.</text>
</comment>
<dbReference type="PROSITE" id="PS50082">
    <property type="entry name" value="WD_REPEATS_2"/>
    <property type="match status" value="5"/>
</dbReference>
<dbReference type="RefSeq" id="XP_019913330.1">
    <property type="nucleotide sequence ID" value="XM_020057532.1"/>
</dbReference>
<evidence type="ECO:0000256" key="1">
    <source>
        <dbReference type="ARBA" id="ARBA00022574"/>
    </source>
</evidence>
<dbReference type="Pfam" id="PF00400">
    <property type="entry name" value="WD40"/>
    <property type="match status" value="7"/>
</dbReference>
<feature type="compositionally biased region" description="Low complexity" evidence="5">
    <location>
        <begin position="587"/>
        <end position="596"/>
    </location>
</feature>
<proteinExistence type="inferred from homology"/>
<feature type="region of interest" description="Disordered" evidence="5">
    <location>
        <begin position="479"/>
        <end position="596"/>
    </location>
</feature>
<dbReference type="Gene3D" id="2.130.10.10">
    <property type="entry name" value="YVTN repeat-like/Quinoprotein amine dehydrogenase"/>
    <property type="match status" value="4"/>
</dbReference>
<feature type="compositionally biased region" description="Polar residues" evidence="5">
    <location>
        <begin position="572"/>
        <end position="586"/>
    </location>
</feature>
<evidence type="ECO:0000256" key="2">
    <source>
        <dbReference type="ARBA" id="ARBA00022737"/>
    </source>
</evidence>
<keyword evidence="7" id="KW-1185">Reference proteome</keyword>
<dbReference type="KEGG" id="pcot:PCOAH_00007220"/>
<feature type="compositionally biased region" description="Basic and acidic residues" evidence="5">
    <location>
        <begin position="162"/>
        <end position="171"/>
    </location>
</feature>
<comment type="function">
    <text evidence="3">Essential component of the cytosolic iron-sulfur (Fe/S) protein assembly machinery. Required for the maturation of extramitochondrial Fe/S proteins.</text>
</comment>
<evidence type="ECO:0000256" key="3">
    <source>
        <dbReference type="HAMAP-Rule" id="MF_03037"/>
    </source>
</evidence>
<dbReference type="SUPFAM" id="SSF50978">
    <property type="entry name" value="WD40 repeat-like"/>
    <property type="match status" value="1"/>
</dbReference>
<dbReference type="PANTHER" id="PTHR19920:SF0">
    <property type="entry name" value="CYTOSOLIC IRON-SULFUR PROTEIN ASSEMBLY PROTEIN CIAO1-RELATED"/>
    <property type="match status" value="1"/>
</dbReference>
<dbReference type="InterPro" id="IPR001680">
    <property type="entry name" value="WD40_rpt"/>
</dbReference>
<sequence>MTVEFVVNLENHKRRIWSICWSPDGNFLASVGADKYITIWIKTNKDKIKKTSESSKVWKKFKMFGEGTHKSGSIKFDIYDIIETNHEKSLRHIEFSRDGSFFVVASFDSKCSIYKKNNNDKWVFYKSLEGHEKEVKCASIHPTNKYIVTCGRDKSIWIHAKTDEVNQKDDEQVGSTANAEETPTNGVQNEEQVKEDSQNAAQTDAQCNNQGEIQPNTESQKSNNHLDVDFDFNFDAYLTGHSEDIKFVSWCPLSENTFISLSYDNSLKIWNKQISEWSCIQTLNEHTSVVWCVAFNFDGSEFATCSDDKSIRIWKSEKKVWYNKNKYPFLYEHVVKEGRKLSNESSLCSLINKPNSTIGDSATGVKKVLANDSRGYSNHNSKSTAYGKGSNERNFLDKTAKLFRKIRKPMTQGGGEKASDVPSNFSIIDYSKEDKEVKTALKVVVQNNFVPLYFEHGLFKYVYKYSDMEGGKQGAFAPVEASAEKREDKGADPEKESPSGAHLIAKNEPEDAPQNETKNELNDQPKDQPKDDECISKVSKDGVDQPNTQDADMTHKEEENEESKLSNEEKTNIQSGCTTTQEEQQTSNPVSENVSSVNIIPNLSDKEKDLNNVSFDDWKIKHVIEGYHKRSISYLDWNAYEDLIAASSFDNSLKIFQKKMDTWNLIENIENAHLSDVNCVVWCPQKYQDYFLLATAGDDCVINIWKYTKG</sequence>
<feature type="repeat" description="WD" evidence="4">
    <location>
        <begin position="670"/>
        <end position="710"/>
    </location>
</feature>
<gene>
    <name evidence="6" type="ORF">PCOAH_00007220</name>
</gene>
<dbReference type="OrthoDB" id="284782at2759"/>
<accession>A0A1B1DVM8</accession>
<dbReference type="GeneID" id="30907445"/>
<evidence type="ECO:0000256" key="4">
    <source>
        <dbReference type="PROSITE-ProRule" id="PRU00221"/>
    </source>
</evidence>
<feature type="repeat" description="WD" evidence="4">
    <location>
        <begin position="238"/>
        <end position="271"/>
    </location>
</feature>
<keyword evidence="1 4" id="KW-0853">WD repeat</keyword>
<dbReference type="SMART" id="SM00320">
    <property type="entry name" value="WD40"/>
    <property type="match status" value="7"/>
</dbReference>
<dbReference type="GO" id="GO:0016226">
    <property type="term" value="P:iron-sulfur cluster assembly"/>
    <property type="evidence" value="ECO:0007669"/>
    <property type="project" value="UniProtKB-UniRule"/>
</dbReference>
<dbReference type="InterPro" id="IPR028608">
    <property type="entry name" value="CIAO1/Cia1"/>
</dbReference>
<dbReference type="AlphaFoldDB" id="A0A1B1DVM8"/>
<organism evidence="6 7">
    <name type="scientific">Plasmodium coatneyi</name>
    <dbReference type="NCBI Taxonomy" id="208452"/>
    <lineage>
        <taxon>Eukaryota</taxon>
        <taxon>Sar</taxon>
        <taxon>Alveolata</taxon>
        <taxon>Apicomplexa</taxon>
        <taxon>Aconoidasida</taxon>
        <taxon>Haemosporida</taxon>
        <taxon>Plasmodiidae</taxon>
        <taxon>Plasmodium</taxon>
    </lineage>
</organism>
<feature type="repeat" description="WD" evidence="4">
    <location>
        <begin position="9"/>
        <end position="40"/>
    </location>
</feature>
<dbReference type="PANTHER" id="PTHR19920">
    <property type="entry name" value="WD40 PROTEIN CIAO1"/>
    <property type="match status" value="1"/>
</dbReference>
<feature type="repeat" description="WD" evidence="4">
    <location>
        <begin position="283"/>
        <end position="315"/>
    </location>
</feature>
<dbReference type="VEuPathDB" id="PlasmoDB:PCOAH_00007220"/>
<dbReference type="HAMAP" id="MF_03037">
    <property type="entry name" value="ciao1"/>
    <property type="match status" value="1"/>
</dbReference>
<feature type="region of interest" description="Disordered" evidence="5">
    <location>
        <begin position="162"/>
        <end position="204"/>
    </location>
</feature>
<dbReference type="Proteomes" id="UP000092716">
    <property type="component" value="Chromosome 4"/>
</dbReference>
<dbReference type="InterPro" id="IPR036322">
    <property type="entry name" value="WD40_repeat_dom_sf"/>
</dbReference>
<feature type="compositionally biased region" description="Basic and acidic residues" evidence="5">
    <location>
        <begin position="482"/>
        <end position="497"/>
    </location>
</feature>
<feature type="compositionally biased region" description="Basic and acidic residues" evidence="5">
    <location>
        <begin position="517"/>
        <end position="543"/>
    </location>
</feature>
<keyword evidence="2" id="KW-0677">Repeat</keyword>
<feature type="compositionally biased region" description="Basic and acidic residues" evidence="5">
    <location>
        <begin position="552"/>
        <end position="571"/>
    </location>
</feature>
<protein>
    <recommendedName>
        <fullName evidence="3">Probable cytosolic iron-sulfur protein assembly protein CIAO1 homolog</fullName>
    </recommendedName>
</protein>
<dbReference type="InterPro" id="IPR015943">
    <property type="entry name" value="WD40/YVTN_repeat-like_dom_sf"/>
</dbReference>
<feature type="compositionally biased region" description="Polar residues" evidence="5">
    <location>
        <begin position="173"/>
        <end position="190"/>
    </location>
</feature>
<dbReference type="EMBL" id="CP016242">
    <property type="protein sequence ID" value="ANQ06635.1"/>
    <property type="molecule type" value="Genomic_DNA"/>
</dbReference>
<evidence type="ECO:0000313" key="7">
    <source>
        <dbReference type="Proteomes" id="UP000092716"/>
    </source>
</evidence>
<reference evidence="7" key="1">
    <citation type="submission" date="2016-06" db="EMBL/GenBank/DDBJ databases">
        <title>First high quality genome sequence of Plasmodium coatneyi using continuous long reads from single molecule, real-time sequencing.</title>
        <authorList>
            <person name="Chien J.-T."/>
            <person name="Pakala S.B."/>
            <person name="Geraldo J.A."/>
            <person name="Lapp S.A."/>
            <person name="Barnwell J.W."/>
            <person name="Kissinger J.C."/>
            <person name="Galinski M.R."/>
            <person name="Humphrey J.C."/>
        </authorList>
    </citation>
    <scope>NUCLEOTIDE SEQUENCE [LARGE SCALE GENOMIC DNA]</scope>
    <source>
        <strain evidence="7">Hackeri</strain>
    </source>
</reference>
<dbReference type="PROSITE" id="PS50294">
    <property type="entry name" value="WD_REPEATS_REGION"/>
    <property type="match status" value="4"/>
</dbReference>
<evidence type="ECO:0000313" key="6">
    <source>
        <dbReference type="EMBL" id="ANQ06635.1"/>
    </source>
</evidence>
<feature type="repeat" description="WD" evidence="4">
    <location>
        <begin position="128"/>
        <end position="158"/>
    </location>
</feature>
<evidence type="ECO:0000256" key="5">
    <source>
        <dbReference type="SAM" id="MobiDB-lite"/>
    </source>
</evidence>
<dbReference type="GO" id="GO:0097361">
    <property type="term" value="C:cytosolic [4Fe-4S] assembly targeting complex"/>
    <property type="evidence" value="ECO:0007669"/>
    <property type="project" value="InterPro"/>
</dbReference>
<name>A0A1B1DVM8_9APIC</name>